<dbReference type="PANTHER" id="PTHR32347:SF29">
    <property type="entry name" value="UPF0194 MEMBRANE PROTEIN YBHG"/>
    <property type="match status" value="1"/>
</dbReference>
<gene>
    <name evidence="5" type="ORF">GFB47_14005</name>
</gene>
<dbReference type="GO" id="GO:0030313">
    <property type="term" value="C:cell envelope"/>
    <property type="evidence" value="ECO:0007669"/>
    <property type="project" value="UniProtKB-SubCell"/>
</dbReference>
<evidence type="ECO:0000256" key="1">
    <source>
        <dbReference type="ARBA" id="ARBA00004196"/>
    </source>
</evidence>
<feature type="coiled-coil region" evidence="3">
    <location>
        <begin position="144"/>
        <end position="204"/>
    </location>
</feature>
<dbReference type="Gene3D" id="1.10.287.470">
    <property type="entry name" value="Helix hairpin bin"/>
    <property type="match status" value="1"/>
</dbReference>
<dbReference type="RefSeq" id="WP_153448664.1">
    <property type="nucleotide sequence ID" value="NZ_CP045700.1"/>
</dbReference>
<dbReference type="Proteomes" id="UP000348942">
    <property type="component" value="Chromosome 2"/>
</dbReference>
<name>A0A5Q0TIM1_9VIBR</name>
<evidence type="ECO:0000259" key="4">
    <source>
        <dbReference type="Pfam" id="PF25881"/>
    </source>
</evidence>
<proteinExistence type="predicted"/>
<keyword evidence="2 3" id="KW-0175">Coiled coil</keyword>
<dbReference type="AlphaFoldDB" id="A0A5Q0TIM1"/>
<dbReference type="EMBL" id="CP045700">
    <property type="protein sequence ID" value="QGA66531.1"/>
    <property type="molecule type" value="Genomic_DNA"/>
</dbReference>
<protein>
    <submittedName>
        <fullName evidence="5">HlyD family efflux transporter periplasmic adaptor subunit</fullName>
    </submittedName>
</protein>
<evidence type="ECO:0000313" key="5">
    <source>
        <dbReference type="EMBL" id="QGA66531.1"/>
    </source>
</evidence>
<dbReference type="SUPFAM" id="SSF111369">
    <property type="entry name" value="HlyD-like secretion proteins"/>
    <property type="match status" value="2"/>
</dbReference>
<feature type="domain" description="YbhG-like alpha-helical hairpin" evidence="4">
    <location>
        <begin position="72"/>
        <end position="198"/>
    </location>
</feature>
<dbReference type="InterPro" id="IPR059052">
    <property type="entry name" value="HH_YbhG-like"/>
</dbReference>
<sequence>MGAISTLWKTGSLLAAGLLLTACDISGSSSQALGTLERDRIAQTAVTNEVVVELPVAKGSTVNKGTILVRLDDTYQQAIVSKTRAQMVQAKANLDKLETGPRKEDIAASQANVAGSKASLVDAQATYKRQQTLVKRKLASQSDLDQALANRDSAQAKLNSDQQNLNALLAGNREEDIRIASAELKTQRAQLAAEKKKLADLTIRATRDGVLDNLPWNLGERVTVGSPVAILLANKAPYARIYIPEPKRVNIHINDTLTVHVDGLEQAINGKVTWVSSEPAFTPYYALNQEDRANLMYLAEVQLPDDYTKLPSGIPVQVDLP</sequence>
<comment type="subcellular location">
    <subcellularLocation>
        <location evidence="1">Cell envelope</location>
    </subcellularLocation>
</comment>
<keyword evidence="6" id="KW-1185">Reference proteome</keyword>
<evidence type="ECO:0000313" key="6">
    <source>
        <dbReference type="Proteomes" id="UP000348942"/>
    </source>
</evidence>
<evidence type="ECO:0000256" key="3">
    <source>
        <dbReference type="SAM" id="Coils"/>
    </source>
</evidence>
<dbReference type="PANTHER" id="PTHR32347">
    <property type="entry name" value="EFFLUX SYSTEM COMPONENT YKNX-RELATED"/>
    <property type="match status" value="1"/>
</dbReference>
<evidence type="ECO:0000256" key="2">
    <source>
        <dbReference type="ARBA" id="ARBA00023054"/>
    </source>
</evidence>
<dbReference type="Pfam" id="PF25881">
    <property type="entry name" value="HH_YBHG"/>
    <property type="match status" value="1"/>
</dbReference>
<reference evidence="5 6" key="1">
    <citation type="submission" date="2019-10" db="EMBL/GenBank/DDBJ databases">
        <title>Vibrio sp. nov., isolated from Coralline algae surface.</title>
        <authorList>
            <person name="Geng Y."/>
            <person name="Zhang X."/>
        </authorList>
    </citation>
    <scope>NUCLEOTIDE SEQUENCE [LARGE SCALE GENOMIC DNA]</scope>
    <source>
        <strain evidence="5 6">SM1977</strain>
    </source>
</reference>
<dbReference type="InterPro" id="IPR050465">
    <property type="entry name" value="UPF0194_transport"/>
</dbReference>
<dbReference type="Gene3D" id="2.40.50.100">
    <property type="match status" value="1"/>
</dbReference>
<accession>A0A5Q0TIM1</accession>
<organism evidence="5 6">
    <name type="scientific">Vibrio algicola</name>
    <dbReference type="NCBI Taxonomy" id="2662262"/>
    <lineage>
        <taxon>Bacteria</taxon>
        <taxon>Pseudomonadati</taxon>
        <taxon>Pseudomonadota</taxon>
        <taxon>Gammaproteobacteria</taxon>
        <taxon>Vibrionales</taxon>
        <taxon>Vibrionaceae</taxon>
        <taxon>Vibrio</taxon>
    </lineage>
</organism>